<dbReference type="OrthoDB" id="9796702at2"/>
<gene>
    <name evidence="1" type="ORF">ASU35_11600</name>
</gene>
<dbReference type="SUPFAM" id="SSF52266">
    <property type="entry name" value="SGNH hydrolase"/>
    <property type="match status" value="1"/>
</dbReference>
<organism evidence="1 2">
    <name type="scientific">Acetivibrio ethanolgignens</name>
    <dbReference type="NCBI Taxonomy" id="290052"/>
    <lineage>
        <taxon>Bacteria</taxon>
        <taxon>Bacillati</taxon>
        <taxon>Bacillota</taxon>
        <taxon>Clostridia</taxon>
        <taxon>Eubacteriales</taxon>
        <taxon>Oscillospiraceae</taxon>
        <taxon>Acetivibrio</taxon>
    </lineage>
</organism>
<accession>A0A0V8QE03</accession>
<reference evidence="1 2" key="1">
    <citation type="submission" date="2015-11" db="EMBL/GenBank/DDBJ databases">
        <title>Butyribacter intestini gen. nov., sp. nov., a butyric acid-producing bacterium of the family Lachnospiraceae isolated from the human faeces.</title>
        <authorList>
            <person name="Zou Y."/>
            <person name="Xue W."/>
            <person name="Luo G."/>
            <person name="Lv M."/>
        </authorList>
    </citation>
    <scope>NUCLEOTIDE SEQUENCE [LARGE SCALE GENOMIC DNA]</scope>
    <source>
        <strain evidence="1 2">ACET-33324</strain>
    </source>
</reference>
<dbReference type="STRING" id="290052.ASU35_11600"/>
<evidence type="ECO:0000313" key="2">
    <source>
        <dbReference type="Proteomes" id="UP000054874"/>
    </source>
</evidence>
<dbReference type="RefSeq" id="WP_058352971.1">
    <property type="nucleotide sequence ID" value="NZ_CABMMD010000160.1"/>
</dbReference>
<proteinExistence type="predicted"/>
<keyword evidence="2" id="KW-1185">Reference proteome</keyword>
<dbReference type="AlphaFoldDB" id="A0A0V8QE03"/>
<dbReference type="InterPro" id="IPR036514">
    <property type="entry name" value="SGNH_hydro_sf"/>
</dbReference>
<comment type="caution">
    <text evidence="1">The sequence shown here is derived from an EMBL/GenBank/DDBJ whole genome shotgun (WGS) entry which is preliminary data.</text>
</comment>
<evidence type="ECO:0000313" key="1">
    <source>
        <dbReference type="EMBL" id="KSV58821.1"/>
    </source>
</evidence>
<name>A0A0V8QE03_9FIRM</name>
<sequence length="359" mass="42507">MQIFKKGVKIAAFFALGVFLLFIVNEAYLASSYVKLMFHELYHQEKNIDLFFCGASHTYRSFVPSIFDEELEINSFNLGTSNQTYEGGYFLLKEALKKNRPSTVVMEITYSNLEYVDGETKLSDYILLDNMRNGANKCNYVKSAMETEELAEVMFPCYRNRSTKTPLEAIKNLKDKWENGYFKNLPIKVFRDGKILEEYQEKGFVYSYDSFEERELVVEPYPWKKETIHEQKIFWLKKTTALCKEKGIDIIWVTAPIPEVSIIKLENYEEIHLFIEQLAQETGVEYYDFNYCKREYLPRNDKIYYYDSSHMNGKYALLFSDGVARILKERKMENFDKENYFYNSYDEWKEGVLPCNSEI</sequence>
<dbReference type="EMBL" id="LNAM01000160">
    <property type="protein sequence ID" value="KSV58821.1"/>
    <property type="molecule type" value="Genomic_DNA"/>
</dbReference>
<dbReference type="Gene3D" id="3.40.50.1110">
    <property type="entry name" value="SGNH hydrolase"/>
    <property type="match status" value="1"/>
</dbReference>
<dbReference type="Proteomes" id="UP000054874">
    <property type="component" value="Unassembled WGS sequence"/>
</dbReference>
<protein>
    <submittedName>
        <fullName evidence="1">Uncharacterized protein</fullName>
    </submittedName>
</protein>